<dbReference type="Proteomes" id="UP000255277">
    <property type="component" value="Unassembled WGS sequence"/>
</dbReference>
<proteinExistence type="predicted"/>
<reference evidence="2 5" key="2">
    <citation type="submission" date="2019-07" db="EMBL/GenBank/DDBJ databases">
        <title>Whole genome shotgun sequence of Staphylococcus gallinarum NBRC 109767.</title>
        <authorList>
            <person name="Hosoyama A."/>
            <person name="Uohara A."/>
            <person name="Ohji S."/>
            <person name="Ichikawa N."/>
        </authorList>
    </citation>
    <scope>NUCLEOTIDE SEQUENCE [LARGE SCALE GENOMIC DNA]</scope>
    <source>
        <strain evidence="2 5">NBRC 109767</strain>
    </source>
</reference>
<keyword evidence="1" id="KW-0472">Membrane</keyword>
<protein>
    <recommendedName>
        <fullName evidence="6">Yip1 domain-containing protein</fullName>
    </recommendedName>
</protein>
<feature type="transmembrane region" description="Helical" evidence="1">
    <location>
        <begin position="47"/>
        <end position="75"/>
    </location>
</feature>
<keyword evidence="5" id="KW-1185">Reference proteome</keyword>
<accession>A0A0D0SQN2</accession>
<gene>
    <name evidence="3" type="ORF">NCTC12195_00451</name>
    <name evidence="2" type="ORF">SGA02_21650</name>
</gene>
<feature type="transmembrane region" description="Helical" evidence="1">
    <location>
        <begin position="7"/>
        <end position="27"/>
    </location>
</feature>
<dbReference type="EMBL" id="BKAX01000006">
    <property type="protein sequence ID" value="GEQ06337.1"/>
    <property type="molecule type" value="Genomic_DNA"/>
</dbReference>
<feature type="transmembrane region" description="Helical" evidence="1">
    <location>
        <begin position="121"/>
        <end position="145"/>
    </location>
</feature>
<evidence type="ECO:0000313" key="5">
    <source>
        <dbReference type="Proteomes" id="UP000321057"/>
    </source>
</evidence>
<evidence type="ECO:0000313" key="4">
    <source>
        <dbReference type="Proteomes" id="UP000255277"/>
    </source>
</evidence>
<dbReference type="Proteomes" id="UP000321057">
    <property type="component" value="Unassembled WGS sequence"/>
</dbReference>
<sequence length="170" mass="18865">MIKLTKYQVVLTVLFVIIYTATIQISAKSILENKVEHMPIDIHINSALALFWLNILTVLCGLILIIFQSLIYKIIVGVLGTKQKFSIGLNVFLFITSILPGAVITAVLTLLNNGVSVSQNFLIIIFTILLSAGLYSVILWCFSIIDKSKIKLVFLIITILNALVSLFKLL</sequence>
<dbReference type="OrthoDB" id="2414417at2"/>
<feature type="transmembrane region" description="Helical" evidence="1">
    <location>
        <begin position="152"/>
        <end position="169"/>
    </location>
</feature>
<keyword evidence="1" id="KW-1133">Transmembrane helix</keyword>
<dbReference type="GeneID" id="93846496"/>
<evidence type="ECO:0000256" key="1">
    <source>
        <dbReference type="SAM" id="Phobius"/>
    </source>
</evidence>
<dbReference type="RefSeq" id="WP_042737757.1">
    <property type="nucleotide sequence ID" value="NZ_BKAX01000006.1"/>
</dbReference>
<evidence type="ECO:0000313" key="2">
    <source>
        <dbReference type="EMBL" id="GEQ06337.1"/>
    </source>
</evidence>
<feature type="transmembrane region" description="Helical" evidence="1">
    <location>
        <begin position="87"/>
        <end position="109"/>
    </location>
</feature>
<reference evidence="3 4" key="1">
    <citation type="submission" date="2018-06" db="EMBL/GenBank/DDBJ databases">
        <authorList>
            <consortium name="Pathogen Informatics"/>
            <person name="Doyle S."/>
        </authorList>
    </citation>
    <scope>NUCLEOTIDE SEQUENCE [LARGE SCALE GENOMIC DNA]</scope>
    <source>
        <strain evidence="3 4">NCTC12195</strain>
    </source>
</reference>
<keyword evidence="1" id="KW-0812">Transmembrane</keyword>
<name>A0A0D0SQN2_STAGA</name>
<dbReference type="AlphaFoldDB" id="A0A0D0SQN2"/>
<evidence type="ECO:0000313" key="3">
    <source>
        <dbReference type="EMBL" id="SUM31046.1"/>
    </source>
</evidence>
<evidence type="ECO:0008006" key="6">
    <source>
        <dbReference type="Google" id="ProtNLM"/>
    </source>
</evidence>
<organism evidence="3 4">
    <name type="scientific">Staphylococcus gallinarum</name>
    <dbReference type="NCBI Taxonomy" id="1293"/>
    <lineage>
        <taxon>Bacteria</taxon>
        <taxon>Bacillati</taxon>
        <taxon>Bacillota</taxon>
        <taxon>Bacilli</taxon>
        <taxon>Bacillales</taxon>
        <taxon>Staphylococcaceae</taxon>
        <taxon>Staphylococcus</taxon>
    </lineage>
</organism>
<dbReference type="EMBL" id="UHDK01000001">
    <property type="protein sequence ID" value="SUM31046.1"/>
    <property type="molecule type" value="Genomic_DNA"/>
</dbReference>